<keyword evidence="2" id="KW-0732">Signal</keyword>
<sequence>MMKKVAVTVAVLALGLAACAKNEAAENDMTVNETYTENAAEADLNASMNAEDVAENALEDASNAIDNASDAVENVADNAAANVE</sequence>
<accession>A0A7G9L654</accession>
<gene>
    <name evidence="3" type="ORF">H8M03_11315</name>
</gene>
<dbReference type="Proteomes" id="UP000515861">
    <property type="component" value="Chromosome"/>
</dbReference>
<name>A0A7G9L654_9SPHN</name>
<dbReference type="AlphaFoldDB" id="A0A7G9L654"/>
<evidence type="ECO:0000313" key="4">
    <source>
        <dbReference type="Proteomes" id="UP000515861"/>
    </source>
</evidence>
<protein>
    <submittedName>
        <fullName evidence="3">Circumsporozoite protein</fullName>
    </submittedName>
</protein>
<dbReference type="KEGG" id="ssau:H8M03_11315"/>
<evidence type="ECO:0000256" key="2">
    <source>
        <dbReference type="SAM" id="SignalP"/>
    </source>
</evidence>
<proteinExistence type="predicted"/>
<keyword evidence="4" id="KW-1185">Reference proteome</keyword>
<dbReference type="PROSITE" id="PS51257">
    <property type="entry name" value="PROKAR_LIPOPROTEIN"/>
    <property type="match status" value="1"/>
</dbReference>
<feature type="signal peptide" evidence="2">
    <location>
        <begin position="1"/>
        <end position="20"/>
    </location>
</feature>
<reference evidence="3 4" key="1">
    <citation type="submission" date="2020-08" db="EMBL/GenBank/DDBJ databases">
        <title>Sphingomonas sp. sand1-3 16S ribosomal RNA gene Genome sequencing and assembly.</title>
        <authorList>
            <person name="Kang M."/>
        </authorList>
    </citation>
    <scope>NUCLEOTIDE SEQUENCE [LARGE SCALE GENOMIC DNA]</scope>
    <source>
        <strain evidence="4">sand1-3</strain>
    </source>
</reference>
<organism evidence="3 4">
    <name type="scientific">Sphingomonas sabuli</name>
    <dbReference type="NCBI Taxonomy" id="2764186"/>
    <lineage>
        <taxon>Bacteria</taxon>
        <taxon>Pseudomonadati</taxon>
        <taxon>Pseudomonadota</taxon>
        <taxon>Alphaproteobacteria</taxon>
        <taxon>Sphingomonadales</taxon>
        <taxon>Sphingomonadaceae</taxon>
        <taxon>Sphingomonas</taxon>
    </lineage>
</organism>
<feature type="coiled-coil region" evidence="1">
    <location>
        <begin position="51"/>
        <end position="78"/>
    </location>
</feature>
<evidence type="ECO:0000313" key="3">
    <source>
        <dbReference type="EMBL" id="QNM84103.1"/>
    </source>
</evidence>
<keyword evidence="1" id="KW-0175">Coiled coil</keyword>
<dbReference type="EMBL" id="CP060697">
    <property type="protein sequence ID" value="QNM84103.1"/>
    <property type="molecule type" value="Genomic_DNA"/>
</dbReference>
<evidence type="ECO:0000256" key="1">
    <source>
        <dbReference type="SAM" id="Coils"/>
    </source>
</evidence>
<feature type="chain" id="PRO_5028971485" evidence="2">
    <location>
        <begin position="21"/>
        <end position="84"/>
    </location>
</feature>